<dbReference type="Proteomes" id="UP000053328">
    <property type="component" value="Unassembled WGS sequence"/>
</dbReference>
<organism evidence="3 4">
    <name type="scientific">Exophiala spinifera</name>
    <dbReference type="NCBI Taxonomy" id="91928"/>
    <lineage>
        <taxon>Eukaryota</taxon>
        <taxon>Fungi</taxon>
        <taxon>Dikarya</taxon>
        <taxon>Ascomycota</taxon>
        <taxon>Pezizomycotina</taxon>
        <taxon>Eurotiomycetes</taxon>
        <taxon>Chaetothyriomycetidae</taxon>
        <taxon>Chaetothyriales</taxon>
        <taxon>Herpotrichiellaceae</taxon>
        <taxon>Exophiala</taxon>
    </lineage>
</organism>
<accession>A0A0D1ZML1</accession>
<feature type="compositionally biased region" description="Polar residues" evidence="1">
    <location>
        <begin position="43"/>
        <end position="58"/>
    </location>
</feature>
<feature type="compositionally biased region" description="Polar residues" evidence="1">
    <location>
        <begin position="117"/>
        <end position="126"/>
    </location>
</feature>
<sequence length="309" mass="34628">MASPAARPPPMSHAAAYYENRSQILPPSLNSTTCNHPYGHSPAISSPQQAHLSQNPPYQSGPYRIEPKRVGGSVSSGESGSSTVSEGDPYVHKKLSYQYSPQLEQGRRYSPGKESARQSYQASHNGPNVHRGSHIQSETMEDNSTILRYIPPEAEDEEVENDHALWILMWLSFLDPFHCMISAIYSIIAVFLIIMLLPLRLCQRECSPSITLVRMIGPIFRNHLQMIYAKSLDHAHTFEFSPVCLVLIHVVSPLISLGNAVAGWIVAVFWLFAIVMGNPDGTEKRDDGRATVLMLRDWWEKCLLYAVRK</sequence>
<reference evidence="3 4" key="1">
    <citation type="submission" date="2015-01" db="EMBL/GenBank/DDBJ databases">
        <title>The Genome Sequence of Exophiala spinifera CBS89968.</title>
        <authorList>
            <consortium name="The Broad Institute Genomics Platform"/>
            <person name="Cuomo C."/>
            <person name="de Hoog S."/>
            <person name="Gorbushina A."/>
            <person name="Stielow B."/>
            <person name="Teixiera M."/>
            <person name="Abouelleil A."/>
            <person name="Chapman S.B."/>
            <person name="Priest M."/>
            <person name="Young S.K."/>
            <person name="Wortman J."/>
            <person name="Nusbaum C."/>
            <person name="Birren B."/>
        </authorList>
    </citation>
    <scope>NUCLEOTIDE SEQUENCE [LARGE SCALE GENOMIC DNA]</scope>
    <source>
        <strain evidence="3 4">CBS 89968</strain>
    </source>
</reference>
<dbReference type="GeneID" id="27333886"/>
<evidence type="ECO:0000256" key="1">
    <source>
        <dbReference type="SAM" id="MobiDB-lite"/>
    </source>
</evidence>
<protein>
    <submittedName>
        <fullName evidence="3">Uncharacterized protein</fullName>
    </submittedName>
</protein>
<feature type="transmembrane region" description="Helical" evidence="2">
    <location>
        <begin position="180"/>
        <end position="199"/>
    </location>
</feature>
<evidence type="ECO:0000313" key="4">
    <source>
        <dbReference type="Proteomes" id="UP000053328"/>
    </source>
</evidence>
<gene>
    <name evidence="3" type="ORF">PV08_06803</name>
</gene>
<feature type="compositionally biased region" description="Low complexity" evidence="1">
    <location>
        <begin position="70"/>
        <end position="87"/>
    </location>
</feature>
<dbReference type="EMBL" id="KN847496">
    <property type="protein sequence ID" value="KIW14022.1"/>
    <property type="molecule type" value="Genomic_DNA"/>
</dbReference>
<dbReference type="AlphaFoldDB" id="A0A0D1ZML1"/>
<keyword evidence="2" id="KW-1133">Transmembrane helix</keyword>
<evidence type="ECO:0000256" key="2">
    <source>
        <dbReference type="SAM" id="Phobius"/>
    </source>
</evidence>
<feature type="compositionally biased region" description="Polar residues" evidence="1">
    <location>
        <begin position="25"/>
        <end position="35"/>
    </location>
</feature>
<keyword evidence="4" id="KW-1185">Reference proteome</keyword>
<dbReference type="RefSeq" id="XP_016234238.1">
    <property type="nucleotide sequence ID" value="XM_016381136.1"/>
</dbReference>
<feature type="transmembrane region" description="Helical" evidence="2">
    <location>
        <begin position="261"/>
        <end position="279"/>
    </location>
</feature>
<evidence type="ECO:0000313" key="3">
    <source>
        <dbReference type="EMBL" id="KIW14022.1"/>
    </source>
</evidence>
<name>A0A0D1ZML1_9EURO</name>
<keyword evidence="2" id="KW-0472">Membrane</keyword>
<proteinExistence type="predicted"/>
<dbReference type="VEuPathDB" id="FungiDB:PV08_06803"/>
<keyword evidence="2" id="KW-0812">Transmembrane</keyword>
<dbReference type="OrthoDB" id="5420214at2759"/>
<dbReference type="HOGENOM" id="CLU_049336_0_0_1"/>
<feature type="region of interest" description="Disordered" evidence="1">
    <location>
        <begin position="25"/>
        <end position="137"/>
    </location>
</feature>